<organism evidence="2 3">
    <name type="scientific">Hymenobacter citatus</name>
    <dbReference type="NCBI Taxonomy" id="2763506"/>
    <lineage>
        <taxon>Bacteria</taxon>
        <taxon>Pseudomonadati</taxon>
        <taxon>Bacteroidota</taxon>
        <taxon>Cytophagia</taxon>
        <taxon>Cytophagales</taxon>
        <taxon>Hymenobacteraceae</taxon>
        <taxon>Hymenobacter</taxon>
    </lineage>
</organism>
<name>A0ABR7MME1_9BACT</name>
<sequence>MRENRGFTVAVFLISLMFLLVQFIENSFIGGALILGAIVIWLGLLPISIYRIITRNKLVWQKRIVPFYLLTIPFFALTTIIFIKKLIYKPDWLIAVSHDFRGSDEFRIKENGTFEYWRDSPLGPTLITKGEYTKRDSSIVLHTSEIDKIYGIYKLIIRPYIQRGKQLKKTPSALIPLDARGYKIGFFSIESEASARY</sequence>
<dbReference type="EMBL" id="JACSCY010000012">
    <property type="protein sequence ID" value="MBC6612247.1"/>
    <property type="molecule type" value="Genomic_DNA"/>
</dbReference>
<keyword evidence="1" id="KW-0472">Membrane</keyword>
<comment type="caution">
    <text evidence="2">The sequence shown here is derived from an EMBL/GenBank/DDBJ whole genome shotgun (WGS) entry which is preliminary data.</text>
</comment>
<protein>
    <submittedName>
        <fullName evidence="2">Uncharacterized protein</fullName>
    </submittedName>
</protein>
<evidence type="ECO:0000313" key="2">
    <source>
        <dbReference type="EMBL" id="MBC6612247.1"/>
    </source>
</evidence>
<keyword evidence="1" id="KW-1133">Transmembrane helix</keyword>
<accession>A0ABR7MME1</accession>
<dbReference type="RefSeq" id="WP_187320501.1">
    <property type="nucleotide sequence ID" value="NZ_JACSCY010000012.1"/>
</dbReference>
<proteinExistence type="predicted"/>
<gene>
    <name evidence="2" type="ORF">H8B15_15065</name>
</gene>
<feature type="transmembrane region" description="Helical" evidence="1">
    <location>
        <begin position="65"/>
        <end position="83"/>
    </location>
</feature>
<evidence type="ECO:0000256" key="1">
    <source>
        <dbReference type="SAM" id="Phobius"/>
    </source>
</evidence>
<feature type="transmembrane region" description="Helical" evidence="1">
    <location>
        <begin position="30"/>
        <end position="53"/>
    </location>
</feature>
<keyword evidence="3" id="KW-1185">Reference proteome</keyword>
<feature type="transmembrane region" description="Helical" evidence="1">
    <location>
        <begin position="7"/>
        <end position="24"/>
    </location>
</feature>
<reference evidence="2 3" key="1">
    <citation type="submission" date="2020-08" db="EMBL/GenBank/DDBJ databases">
        <title>Hymenobacter sp.</title>
        <authorList>
            <person name="Kim M.K."/>
        </authorList>
    </citation>
    <scope>NUCLEOTIDE SEQUENCE [LARGE SCALE GENOMIC DNA]</scope>
    <source>
        <strain evidence="2 3">BT507</strain>
    </source>
</reference>
<keyword evidence="1" id="KW-0812">Transmembrane</keyword>
<evidence type="ECO:0000313" key="3">
    <source>
        <dbReference type="Proteomes" id="UP000622017"/>
    </source>
</evidence>
<dbReference type="Proteomes" id="UP000622017">
    <property type="component" value="Unassembled WGS sequence"/>
</dbReference>